<proteinExistence type="predicted"/>
<dbReference type="SUPFAM" id="SSF48371">
    <property type="entry name" value="ARM repeat"/>
    <property type="match status" value="1"/>
</dbReference>
<keyword evidence="3 5" id="KW-0808">Transferase</keyword>
<comment type="function">
    <text evidence="5">Functions as an E3 ubiquitin ligase.</text>
</comment>
<dbReference type="PROSITE" id="PS51698">
    <property type="entry name" value="U_BOX"/>
    <property type="match status" value="1"/>
</dbReference>
<feature type="domain" description="U-box" evidence="6">
    <location>
        <begin position="6"/>
        <end position="81"/>
    </location>
</feature>
<name>A0AAU9NEA5_9ASTR</name>
<dbReference type="Proteomes" id="UP001157418">
    <property type="component" value="Unassembled WGS sequence"/>
</dbReference>
<dbReference type="InterPro" id="IPR013083">
    <property type="entry name" value="Znf_RING/FYVE/PHD"/>
</dbReference>
<comment type="catalytic activity">
    <reaction evidence="1 5">
        <text>S-ubiquitinyl-[E2 ubiquitin-conjugating enzyme]-L-cysteine + [acceptor protein]-L-lysine = [E2 ubiquitin-conjugating enzyme]-L-cysteine + N(6)-ubiquitinyl-[acceptor protein]-L-lysine.</text>
        <dbReference type="EC" id="2.3.2.27"/>
    </reaction>
</comment>
<dbReference type="SMART" id="SM00504">
    <property type="entry name" value="Ubox"/>
    <property type="match status" value="1"/>
</dbReference>
<evidence type="ECO:0000313" key="7">
    <source>
        <dbReference type="EMBL" id="CAH1436131.1"/>
    </source>
</evidence>
<dbReference type="GO" id="GO:0061630">
    <property type="term" value="F:ubiquitin protein ligase activity"/>
    <property type="evidence" value="ECO:0007669"/>
    <property type="project" value="UniProtKB-UniRule"/>
</dbReference>
<dbReference type="Gene3D" id="1.25.10.10">
    <property type="entry name" value="Leucine-rich Repeat Variant"/>
    <property type="match status" value="1"/>
</dbReference>
<protein>
    <recommendedName>
        <fullName evidence="5 6">U-box domain-containing protein</fullName>
        <ecNumber evidence="5">2.3.2.27</ecNumber>
    </recommendedName>
    <alternativeName>
        <fullName evidence="5">RING-type E3 ubiquitin transferase PUB</fullName>
    </alternativeName>
</protein>
<dbReference type="InterPro" id="IPR011989">
    <property type="entry name" value="ARM-like"/>
</dbReference>
<gene>
    <name evidence="7" type="ORF">LVIROSA_LOCUS22522</name>
</gene>
<dbReference type="InterPro" id="IPR045210">
    <property type="entry name" value="RING-Ubox_PUB"/>
</dbReference>
<dbReference type="InterPro" id="IPR016024">
    <property type="entry name" value="ARM-type_fold"/>
</dbReference>
<dbReference type="GO" id="GO:0016567">
    <property type="term" value="P:protein ubiquitination"/>
    <property type="evidence" value="ECO:0007669"/>
    <property type="project" value="UniProtKB-UniRule"/>
</dbReference>
<sequence length="404" mass="45808">MEVEIDVPSHFLCPISMQLMNDPVTISTGITYDRQSIERWLFTCRSSSCPVTKQVLSDTGLTPNYTLRRLIQSWCTMNSHHGLDPITTPKEPVSKSHILNLLHDARRNPHNQIKCLRRMRSIAQTSDCVEDLGAFEFLTMVILKEKESGSLSEECDEALIIFHHLQCTDIQLRKLVQLEDESIFFDALLRVMRIGRIESRLHAIMLLRKLFKVADPAQNAGIKGELFEETVRILKDNGVSLQTIKASLELVTEIIRWGRNRIKAAEAGMVSVLIELLIDNSDRRVCELMLVALEQICRCAEGRAKFLEHAAGLATVSKKVLRVSHVASDRAVRILFLICRFSSSYRVLQEMLEVGVVSKLCLVIQVDCSETTKERVKQILNLNSRIWKEASCIPAHLLSSYPSL</sequence>
<evidence type="ECO:0000256" key="3">
    <source>
        <dbReference type="ARBA" id="ARBA00022679"/>
    </source>
</evidence>
<evidence type="ECO:0000313" key="8">
    <source>
        <dbReference type="Proteomes" id="UP001157418"/>
    </source>
</evidence>
<evidence type="ECO:0000256" key="2">
    <source>
        <dbReference type="ARBA" id="ARBA00004906"/>
    </source>
</evidence>
<keyword evidence="8" id="KW-1185">Reference proteome</keyword>
<dbReference type="InterPro" id="IPR058678">
    <property type="entry name" value="ARM_PUB"/>
</dbReference>
<dbReference type="PANTHER" id="PTHR22849:SF11">
    <property type="entry name" value="U-BOX DOMAIN-CONTAINING PROTEIN"/>
    <property type="match status" value="1"/>
</dbReference>
<dbReference type="AlphaFoldDB" id="A0AAU9NEA5"/>
<evidence type="ECO:0000256" key="5">
    <source>
        <dbReference type="RuleBase" id="RU369093"/>
    </source>
</evidence>
<dbReference type="InterPro" id="IPR045185">
    <property type="entry name" value="PUB22/23/24-like"/>
</dbReference>
<evidence type="ECO:0000256" key="4">
    <source>
        <dbReference type="ARBA" id="ARBA00022786"/>
    </source>
</evidence>
<comment type="caution">
    <text evidence="7">The sequence shown here is derived from an EMBL/GenBank/DDBJ whole genome shotgun (WGS) entry which is preliminary data.</text>
</comment>
<accession>A0AAU9NEA5</accession>
<dbReference type="EMBL" id="CAKMRJ010004445">
    <property type="protein sequence ID" value="CAH1436131.1"/>
    <property type="molecule type" value="Genomic_DNA"/>
</dbReference>
<dbReference type="InterPro" id="IPR003613">
    <property type="entry name" value="Ubox_domain"/>
</dbReference>
<keyword evidence="4 5" id="KW-0833">Ubl conjugation pathway</keyword>
<dbReference type="Pfam" id="PF04564">
    <property type="entry name" value="U-box"/>
    <property type="match status" value="1"/>
</dbReference>
<dbReference type="Pfam" id="PF25598">
    <property type="entry name" value="ARM_PUB"/>
    <property type="match status" value="1"/>
</dbReference>
<dbReference type="PANTHER" id="PTHR22849">
    <property type="entry name" value="WDSAM1 PROTEIN"/>
    <property type="match status" value="1"/>
</dbReference>
<organism evidence="7 8">
    <name type="scientific">Lactuca virosa</name>
    <dbReference type="NCBI Taxonomy" id="75947"/>
    <lineage>
        <taxon>Eukaryota</taxon>
        <taxon>Viridiplantae</taxon>
        <taxon>Streptophyta</taxon>
        <taxon>Embryophyta</taxon>
        <taxon>Tracheophyta</taxon>
        <taxon>Spermatophyta</taxon>
        <taxon>Magnoliopsida</taxon>
        <taxon>eudicotyledons</taxon>
        <taxon>Gunneridae</taxon>
        <taxon>Pentapetalae</taxon>
        <taxon>asterids</taxon>
        <taxon>campanulids</taxon>
        <taxon>Asterales</taxon>
        <taxon>Asteraceae</taxon>
        <taxon>Cichorioideae</taxon>
        <taxon>Cichorieae</taxon>
        <taxon>Lactucinae</taxon>
        <taxon>Lactuca</taxon>
    </lineage>
</organism>
<evidence type="ECO:0000256" key="1">
    <source>
        <dbReference type="ARBA" id="ARBA00000900"/>
    </source>
</evidence>
<dbReference type="Gene3D" id="3.30.40.10">
    <property type="entry name" value="Zinc/RING finger domain, C3HC4 (zinc finger)"/>
    <property type="match status" value="1"/>
</dbReference>
<dbReference type="CDD" id="cd16664">
    <property type="entry name" value="RING-Ubox_PUB"/>
    <property type="match status" value="1"/>
</dbReference>
<reference evidence="7 8" key="1">
    <citation type="submission" date="2022-01" db="EMBL/GenBank/DDBJ databases">
        <authorList>
            <person name="Xiong W."/>
            <person name="Schranz E."/>
        </authorList>
    </citation>
    <scope>NUCLEOTIDE SEQUENCE [LARGE SCALE GENOMIC DNA]</scope>
</reference>
<dbReference type="SUPFAM" id="SSF57850">
    <property type="entry name" value="RING/U-box"/>
    <property type="match status" value="1"/>
</dbReference>
<comment type="pathway">
    <text evidence="2 5">Protein modification; protein ubiquitination.</text>
</comment>
<evidence type="ECO:0000259" key="6">
    <source>
        <dbReference type="PROSITE" id="PS51698"/>
    </source>
</evidence>
<dbReference type="EC" id="2.3.2.27" evidence="5"/>